<name>A0A087HJF5_ARAAL</name>
<proteinExistence type="inferred from homology"/>
<dbReference type="OrthoDB" id="443318at2759"/>
<dbReference type="GO" id="GO:0005773">
    <property type="term" value="C:vacuole"/>
    <property type="evidence" value="ECO:0007669"/>
    <property type="project" value="TreeGrafter"/>
</dbReference>
<comment type="similarity">
    <text evidence="1">Belongs to the peptidase S10 family.</text>
</comment>
<evidence type="ECO:0000313" key="4">
    <source>
        <dbReference type="EMBL" id="KFK42257.1"/>
    </source>
</evidence>
<dbReference type="AlphaFoldDB" id="A0A087HJF5"/>
<protein>
    <submittedName>
        <fullName evidence="4">Uncharacterized protein</fullName>
    </submittedName>
</protein>
<evidence type="ECO:0000256" key="2">
    <source>
        <dbReference type="ARBA" id="ARBA00022729"/>
    </source>
</evidence>
<evidence type="ECO:0000256" key="1">
    <source>
        <dbReference type="ARBA" id="ARBA00009431"/>
    </source>
</evidence>
<dbReference type="SUPFAM" id="SSF53474">
    <property type="entry name" value="alpha/beta-Hydrolases"/>
    <property type="match status" value="1"/>
</dbReference>
<evidence type="ECO:0000256" key="3">
    <source>
        <dbReference type="ARBA" id="ARBA00023180"/>
    </source>
</evidence>
<dbReference type="EMBL" id="CM002870">
    <property type="protein sequence ID" value="KFK42257.1"/>
    <property type="molecule type" value="Genomic_DNA"/>
</dbReference>
<evidence type="ECO:0000313" key="5">
    <source>
        <dbReference type="Proteomes" id="UP000029120"/>
    </source>
</evidence>
<organism evidence="4 5">
    <name type="scientific">Arabis alpina</name>
    <name type="common">Alpine rock-cress</name>
    <dbReference type="NCBI Taxonomy" id="50452"/>
    <lineage>
        <taxon>Eukaryota</taxon>
        <taxon>Viridiplantae</taxon>
        <taxon>Streptophyta</taxon>
        <taxon>Embryophyta</taxon>
        <taxon>Tracheophyta</taxon>
        <taxon>Spermatophyta</taxon>
        <taxon>Magnoliopsida</taxon>
        <taxon>eudicotyledons</taxon>
        <taxon>Gunneridae</taxon>
        <taxon>Pentapetalae</taxon>
        <taxon>rosids</taxon>
        <taxon>malvids</taxon>
        <taxon>Brassicales</taxon>
        <taxon>Brassicaceae</taxon>
        <taxon>Arabideae</taxon>
        <taxon>Arabis</taxon>
    </lineage>
</organism>
<accession>A0A087HJF5</accession>
<dbReference type="InterPro" id="IPR029058">
    <property type="entry name" value="AB_hydrolase_fold"/>
</dbReference>
<dbReference type="PANTHER" id="PTHR11802:SF132">
    <property type="entry name" value="SERINE CARBOXYPEPTIDASE-LIKE 36-RELATED"/>
    <property type="match status" value="1"/>
</dbReference>
<dbReference type="InterPro" id="IPR001563">
    <property type="entry name" value="Peptidase_S10"/>
</dbReference>
<gene>
    <name evidence="4" type="ordered locus">AALP_Aa2g231900</name>
</gene>
<dbReference type="Gene3D" id="3.40.50.1820">
    <property type="entry name" value="alpha/beta hydrolase"/>
    <property type="match status" value="1"/>
</dbReference>
<dbReference type="GO" id="GO:0006508">
    <property type="term" value="P:proteolysis"/>
    <property type="evidence" value="ECO:0007669"/>
    <property type="project" value="InterPro"/>
</dbReference>
<dbReference type="PANTHER" id="PTHR11802">
    <property type="entry name" value="SERINE PROTEASE FAMILY S10 SERINE CARBOXYPEPTIDASE"/>
    <property type="match status" value="1"/>
</dbReference>
<dbReference type="eggNOG" id="KOG1282">
    <property type="taxonomic scope" value="Eukaryota"/>
</dbReference>
<dbReference type="Pfam" id="PF00450">
    <property type="entry name" value="Peptidase_S10"/>
    <property type="match status" value="1"/>
</dbReference>
<dbReference type="OMA" id="AHRMSGH"/>
<keyword evidence="3" id="KW-0325">Glycoprotein</keyword>
<keyword evidence="5" id="KW-1185">Reference proteome</keyword>
<sequence>MGKQTNCQQNLKEKDLIKILPGQPSVNFKQYGGYVSVNESDGRFFYYYFVEAIKADSSPLVIWLNGGPGCSSLEGAFTENGPFRIHSDAKTLFRNPYSWNNEANMLYIESPAEDSTVS</sequence>
<keyword evidence="2" id="KW-0732">Signal</keyword>
<reference evidence="5" key="1">
    <citation type="journal article" date="2015" name="Nat. Plants">
        <title>Genome expansion of Arabis alpina linked with retrotransposition and reduced symmetric DNA methylation.</title>
        <authorList>
            <person name="Willing E.M."/>
            <person name="Rawat V."/>
            <person name="Mandakova T."/>
            <person name="Maumus F."/>
            <person name="James G.V."/>
            <person name="Nordstroem K.J."/>
            <person name="Becker C."/>
            <person name="Warthmann N."/>
            <person name="Chica C."/>
            <person name="Szarzynska B."/>
            <person name="Zytnicki M."/>
            <person name="Albani M.C."/>
            <person name="Kiefer C."/>
            <person name="Bergonzi S."/>
            <person name="Castaings L."/>
            <person name="Mateos J.L."/>
            <person name="Berns M.C."/>
            <person name="Bujdoso N."/>
            <person name="Piofczyk T."/>
            <person name="de Lorenzo L."/>
            <person name="Barrero-Sicilia C."/>
            <person name="Mateos I."/>
            <person name="Piednoel M."/>
            <person name="Hagmann J."/>
            <person name="Chen-Min-Tao R."/>
            <person name="Iglesias-Fernandez R."/>
            <person name="Schuster S.C."/>
            <person name="Alonso-Blanco C."/>
            <person name="Roudier F."/>
            <person name="Carbonero P."/>
            <person name="Paz-Ares J."/>
            <person name="Davis S.J."/>
            <person name="Pecinka A."/>
            <person name="Quesneville H."/>
            <person name="Colot V."/>
            <person name="Lysak M.A."/>
            <person name="Weigel D."/>
            <person name="Coupland G."/>
            <person name="Schneeberger K."/>
        </authorList>
    </citation>
    <scope>NUCLEOTIDE SEQUENCE [LARGE SCALE GENOMIC DNA]</scope>
    <source>
        <strain evidence="5">cv. Pajares</strain>
    </source>
</reference>
<dbReference type="GO" id="GO:0004185">
    <property type="term" value="F:serine-type carboxypeptidase activity"/>
    <property type="evidence" value="ECO:0007669"/>
    <property type="project" value="InterPro"/>
</dbReference>
<dbReference type="Gramene" id="KFK42257">
    <property type="protein sequence ID" value="KFK42257"/>
    <property type="gene ID" value="AALP_AA2G231900"/>
</dbReference>
<dbReference type="Proteomes" id="UP000029120">
    <property type="component" value="Chromosome 2"/>
</dbReference>